<evidence type="ECO:0000256" key="4">
    <source>
        <dbReference type="ARBA" id="ARBA00023136"/>
    </source>
</evidence>
<gene>
    <name evidence="8" type="ORF">OI25_5998</name>
</gene>
<feature type="transmembrane region" description="Helical" evidence="5">
    <location>
        <begin position="59"/>
        <end position="78"/>
    </location>
</feature>
<evidence type="ECO:0000313" key="9">
    <source>
        <dbReference type="Proteomes" id="UP000032614"/>
    </source>
</evidence>
<dbReference type="InterPro" id="IPR036513">
    <property type="entry name" value="STAS_dom_sf"/>
</dbReference>
<feature type="transmembrane region" description="Helical" evidence="5">
    <location>
        <begin position="149"/>
        <end position="173"/>
    </location>
</feature>
<dbReference type="CDD" id="cd07042">
    <property type="entry name" value="STAS_SulP_like_sulfate_transporter"/>
    <property type="match status" value="1"/>
</dbReference>
<dbReference type="InterPro" id="IPR002645">
    <property type="entry name" value="STAS_dom"/>
</dbReference>
<keyword evidence="4 5" id="KW-0472">Membrane</keyword>
<dbReference type="RefSeq" id="WP_082094492.1">
    <property type="nucleotide sequence ID" value="NZ_CP099625.1"/>
</dbReference>
<dbReference type="Gene3D" id="2.60.120.10">
    <property type="entry name" value="Jelly Rolls"/>
    <property type="match status" value="1"/>
</dbReference>
<dbReference type="InterPro" id="IPR000595">
    <property type="entry name" value="cNMP-bd_dom"/>
</dbReference>
<dbReference type="PROSITE" id="PS50042">
    <property type="entry name" value="CNMP_BINDING_3"/>
    <property type="match status" value="1"/>
</dbReference>
<feature type="transmembrane region" description="Helical" evidence="5">
    <location>
        <begin position="185"/>
        <end position="207"/>
    </location>
</feature>
<feature type="transmembrane region" description="Helical" evidence="5">
    <location>
        <begin position="115"/>
        <end position="137"/>
    </location>
</feature>
<evidence type="ECO:0000259" key="7">
    <source>
        <dbReference type="PROSITE" id="PS50801"/>
    </source>
</evidence>
<dbReference type="InterPro" id="IPR018488">
    <property type="entry name" value="cNMP-bd_CS"/>
</dbReference>
<dbReference type="PANTHER" id="PTHR43310:SF1">
    <property type="entry name" value="SULFATE TRANSPORTER YBAR-RELATED"/>
    <property type="match status" value="1"/>
</dbReference>
<dbReference type="InterPro" id="IPR014710">
    <property type="entry name" value="RmlC-like_jellyroll"/>
</dbReference>
<keyword evidence="3 5" id="KW-1133">Transmembrane helix</keyword>
<evidence type="ECO:0000256" key="5">
    <source>
        <dbReference type="SAM" id="Phobius"/>
    </source>
</evidence>
<dbReference type="Pfam" id="PF00916">
    <property type="entry name" value="Sulfate_transp"/>
    <property type="match status" value="1"/>
</dbReference>
<dbReference type="Proteomes" id="UP000032614">
    <property type="component" value="Chromosome 2"/>
</dbReference>
<evidence type="ECO:0000259" key="6">
    <source>
        <dbReference type="PROSITE" id="PS50042"/>
    </source>
</evidence>
<organism evidence="8 9">
    <name type="scientific">Paraburkholderia fungorum</name>
    <dbReference type="NCBI Taxonomy" id="134537"/>
    <lineage>
        <taxon>Bacteria</taxon>
        <taxon>Pseudomonadati</taxon>
        <taxon>Pseudomonadota</taxon>
        <taxon>Betaproteobacteria</taxon>
        <taxon>Burkholderiales</taxon>
        <taxon>Burkholderiaceae</taxon>
        <taxon>Paraburkholderia</taxon>
    </lineage>
</organism>
<dbReference type="PANTHER" id="PTHR43310">
    <property type="entry name" value="SULFATE TRANSPORTER YBAR-RELATED"/>
    <property type="match status" value="1"/>
</dbReference>
<feature type="transmembrane region" description="Helical" evidence="5">
    <location>
        <begin position="286"/>
        <end position="307"/>
    </location>
</feature>
<dbReference type="SUPFAM" id="SSF52091">
    <property type="entry name" value="SpoIIaa-like"/>
    <property type="match status" value="1"/>
</dbReference>
<sequence>MKPTASDQPVRIRAGPRFTGLIGDFSAGAVSTLVMLCYAMSLGTMIFSADLARYAELGVPTALVSCVVTALVIALRSSMRVNIGGPDSNATAFLAGVAAGVASSVRANGGTPRTIVVTVLLAIALCSIVTGIILYAIGSTKRSRSLQFLPYPVVGGFLAGTGYLLMAGAFRVLTGEAPRWHTLVLLIHLHWLAWTPAVAVGALLTILSRAWNHAAVLPLTLAAGVAMFYLSLHAAGLSIEDARNMGLLLPHVPLRAIQIPALRLPASLAHGNVDWSAIGAHLPETLIVTSVSAITILMNSTAFGAMTGQDIDLNREMRAAGLANIASGMLGGIVGYQSFNRSVLNVRTGATTRIAGVFASLACLLVLIVSPDVVALFPVPVLVGLQLFMGLRLLTHWLVSAYGTLNWHEYLLVPLILAVIAFYGVVTGVVAGVIAACVMFALLYGRVSCIRMEFDSATQTSTVERSIEETLRLRERGAQVLGACLQGFLFFGTANSILQRMRERLVTHNSLQVRFVVLDFASTSGMDASISVTFSKLRQVCSSIGAELVFTGLPADSRKLMTRTGTLGLGIHEFKTLDAGLEWVEDKLLAQDSPLLTSEASDFRATLAPHFTSHALETLLGRLETRDLGAGEPLFLRGEQGDAIYIVERGRLAVLLRLDDGRSIRLRSFGPGTVVGEMAVYTQKPRSADVRAEGASRVRSLSLAALRALEQGDPATAQQFHRFIIKVMASRLAVADKAARAAH</sequence>
<name>A0AAU8TRU8_9BURK</name>
<evidence type="ECO:0000256" key="2">
    <source>
        <dbReference type="ARBA" id="ARBA00022692"/>
    </source>
</evidence>
<reference evidence="8 9" key="1">
    <citation type="journal article" date="2015" name="Genome Announc.">
        <title>Complete genome sequences for 59 burkholderia isolates, both pathogenic and near neighbor.</title>
        <authorList>
            <person name="Johnson S.L."/>
            <person name="Bishop-Lilly K.A."/>
            <person name="Ladner J.T."/>
            <person name="Daligault H.E."/>
            <person name="Davenport K.W."/>
            <person name="Jaissle J."/>
            <person name="Frey K.G."/>
            <person name="Koroleva G.I."/>
            <person name="Bruce D.C."/>
            <person name="Coyne S.R."/>
            <person name="Broomall S.M."/>
            <person name="Li P.E."/>
            <person name="Teshima H."/>
            <person name="Gibbons H.S."/>
            <person name="Palacios G.F."/>
            <person name="Rosenzweig C.N."/>
            <person name="Redden C.L."/>
            <person name="Xu Y."/>
            <person name="Minogue T.D."/>
            <person name="Chain P.S."/>
        </authorList>
    </citation>
    <scope>NUCLEOTIDE SEQUENCE [LARGE SCALE GENOMIC DNA]</scope>
    <source>
        <strain evidence="8 9">ATCC BAA-463</strain>
    </source>
</reference>
<proteinExistence type="predicted"/>
<dbReference type="InterPro" id="IPR011547">
    <property type="entry name" value="SLC26A/SulP_dom"/>
</dbReference>
<evidence type="ECO:0000256" key="3">
    <source>
        <dbReference type="ARBA" id="ARBA00022989"/>
    </source>
</evidence>
<feature type="transmembrane region" description="Helical" evidence="5">
    <location>
        <begin position="21"/>
        <end position="47"/>
    </location>
</feature>
<feature type="transmembrane region" description="Helical" evidence="5">
    <location>
        <begin position="214"/>
        <end position="239"/>
    </location>
</feature>
<dbReference type="PROSITE" id="PS50801">
    <property type="entry name" value="STAS"/>
    <property type="match status" value="1"/>
</dbReference>
<feature type="transmembrane region" description="Helical" evidence="5">
    <location>
        <begin position="351"/>
        <end position="369"/>
    </location>
</feature>
<dbReference type="SUPFAM" id="SSF51206">
    <property type="entry name" value="cAMP-binding domain-like"/>
    <property type="match status" value="1"/>
</dbReference>
<evidence type="ECO:0000256" key="1">
    <source>
        <dbReference type="ARBA" id="ARBA00004141"/>
    </source>
</evidence>
<dbReference type="PROSITE" id="PS00889">
    <property type="entry name" value="CNMP_BINDING_2"/>
    <property type="match status" value="1"/>
</dbReference>
<dbReference type="InterPro" id="IPR018490">
    <property type="entry name" value="cNMP-bd_dom_sf"/>
</dbReference>
<dbReference type="AlphaFoldDB" id="A0AAU8TRU8"/>
<feature type="domain" description="STAS" evidence="7">
    <location>
        <begin position="485"/>
        <end position="565"/>
    </location>
</feature>
<dbReference type="Pfam" id="PF00027">
    <property type="entry name" value="cNMP_binding"/>
    <property type="match status" value="1"/>
</dbReference>
<dbReference type="KEGG" id="bfn:OI25_5998"/>
<feature type="domain" description="Cyclic nucleotide-binding" evidence="6">
    <location>
        <begin position="607"/>
        <end position="709"/>
    </location>
</feature>
<dbReference type="InterPro" id="IPR052706">
    <property type="entry name" value="Membrane-Transporter-like"/>
</dbReference>
<dbReference type="EMBL" id="CP010027">
    <property type="protein sequence ID" value="AJZ64176.1"/>
    <property type="molecule type" value="Genomic_DNA"/>
</dbReference>
<evidence type="ECO:0000313" key="8">
    <source>
        <dbReference type="EMBL" id="AJZ64176.1"/>
    </source>
</evidence>
<dbReference type="GO" id="GO:0016020">
    <property type="term" value="C:membrane"/>
    <property type="evidence" value="ECO:0007669"/>
    <property type="project" value="UniProtKB-SubCell"/>
</dbReference>
<dbReference type="CDD" id="cd00038">
    <property type="entry name" value="CAP_ED"/>
    <property type="match status" value="1"/>
</dbReference>
<feature type="transmembrane region" description="Helical" evidence="5">
    <location>
        <begin position="411"/>
        <end position="444"/>
    </location>
</feature>
<dbReference type="SMART" id="SM00100">
    <property type="entry name" value="cNMP"/>
    <property type="match status" value="1"/>
</dbReference>
<feature type="transmembrane region" description="Helical" evidence="5">
    <location>
        <begin position="90"/>
        <end position="109"/>
    </location>
</feature>
<accession>A0AAU8TRU8</accession>
<feature type="transmembrane region" description="Helical" evidence="5">
    <location>
        <begin position="376"/>
        <end position="399"/>
    </location>
</feature>
<dbReference type="Gene3D" id="3.30.750.24">
    <property type="entry name" value="STAS domain"/>
    <property type="match status" value="1"/>
</dbReference>
<keyword evidence="2 5" id="KW-0812">Transmembrane</keyword>
<comment type="subcellular location">
    <subcellularLocation>
        <location evidence="1">Membrane</location>
        <topology evidence="1">Multi-pass membrane protein</topology>
    </subcellularLocation>
</comment>
<protein>
    <submittedName>
        <fullName evidence="8">Sulfate transporter family protein</fullName>
    </submittedName>
</protein>
<feature type="transmembrane region" description="Helical" evidence="5">
    <location>
        <begin position="319"/>
        <end position="339"/>
    </location>
</feature>
<dbReference type="Pfam" id="PF01740">
    <property type="entry name" value="STAS"/>
    <property type="match status" value="1"/>
</dbReference>